<evidence type="ECO:0000313" key="2">
    <source>
        <dbReference type="Proteomes" id="UP000000598"/>
    </source>
</evidence>
<gene>
    <name evidence="1" type="ORF">KLLA0_A08206g</name>
</gene>
<evidence type="ECO:0000313" key="1">
    <source>
        <dbReference type="EMBL" id="CAH02953.1"/>
    </source>
</evidence>
<dbReference type="PANTHER" id="PTHR37283">
    <property type="entry name" value="PH DOMAIN-CONTAINING PROTEIN YHR131C"/>
    <property type="match status" value="1"/>
</dbReference>
<organism evidence="1 2">
    <name type="scientific">Kluyveromyces lactis (strain ATCC 8585 / CBS 2359 / DSM 70799 / NBRC 1267 / NRRL Y-1140 / WM37)</name>
    <name type="common">Yeast</name>
    <name type="synonym">Candida sphaerica</name>
    <dbReference type="NCBI Taxonomy" id="284590"/>
    <lineage>
        <taxon>Eukaryota</taxon>
        <taxon>Fungi</taxon>
        <taxon>Dikarya</taxon>
        <taxon>Ascomycota</taxon>
        <taxon>Saccharomycotina</taxon>
        <taxon>Saccharomycetes</taxon>
        <taxon>Saccharomycetales</taxon>
        <taxon>Saccharomycetaceae</taxon>
        <taxon>Kluyveromyces</taxon>
    </lineage>
</organism>
<dbReference type="RefSeq" id="XP_451365.1">
    <property type="nucleotide sequence ID" value="XM_451365.1"/>
</dbReference>
<proteinExistence type="predicted"/>
<name>Q6CXH4_KLULA</name>
<keyword evidence="2" id="KW-1185">Reference proteome</keyword>
<dbReference type="HOGENOM" id="CLU_1204940_0_0_1"/>
<dbReference type="Proteomes" id="UP000000598">
    <property type="component" value="Chromosome A"/>
</dbReference>
<accession>Q6CXH4</accession>
<protein>
    <submittedName>
        <fullName evidence="1">KLLA0A08206p</fullName>
    </submittedName>
</protein>
<reference evidence="1 2" key="1">
    <citation type="journal article" date="2004" name="Nature">
        <title>Genome evolution in yeasts.</title>
        <authorList>
            <consortium name="Genolevures"/>
            <person name="Dujon B."/>
            <person name="Sherman D."/>
            <person name="Fischer G."/>
            <person name="Durrens P."/>
            <person name="Casaregola S."/>
            <person name="Lafontaine I."/>
            <person name="de Montigny J."/>
            <person name="Marck C."/>
            <person name="Neuveglise C."/>
            <person name="Talla E."/>
            <person name="Goffard N."/>
            <person name="Frangeul L."/>
            <person name="Aigle M."/>
            <person name="Anthouard V."/>
            <person name="Babour A."/>
            <person name="Barbe V."/>
            <person name="Barnay S."/>
            <person name="Blanchin S."/>
            <person name="Beckerich J.M."/>
            <person name="Beyne E."/>
            <person name="Bleykasten C."/>
            <person name="Boisrame A."/>
            <person name="Boyer J."/>
            <person name="Cattolico L."/>
            <person name="Confanioleri F."/>
            <person name="de Daruvar A."/>
            <person name="Despons L."/>
            <person name="Fabre E."/>
            <person name="Fairhead C."/>
            <person name="Ferry-Dumazet H."/>
            <person name="Groppi A."/>
            <person name="Hantraye F."/>
            <person name="Hennequin C."/>
            <person name="Jauniaux N."/>
            <person name="Joyet P."/>
            <person name="Kachouri R."/>
            <person name="Kerrest A."/>
            <person name="Koszul R."/>
            <person name="Lemaire M."/>
            <person name="Lesur I."/>
            <person name="Ma L."/>
            <person name="Muller H."/>
            <person name="Nicaud J.M."/>
            <person name="Nikolski M."/>
            <person name="Oztas S."/>
            <person name="Ozier-Kalogeropoulos O."/>
            <person name="Pellenz S."/>
            <person name="Potier S."/>
            <person name="Richard G.F."/>
            <person name="Straub M.L."/>
            <person name="Suleau A."/>
            <person name="Swennene D."/>
            <person name="Tekaia F."/>
            <person name="Wesolowski-Louvel M."/>
            <person name="Westhof E."/>
            <person name="Wirth B."/>
            <person name="Zeniou-Meyer M."/>
            <person name="Zivanovic I."/>
            <person name="Bolotin-Fukuhara M."/>
            <person name="Thierry A."/>
            <person name="Bouchier C."/>
            <person name="Caudron B."/>
            <person name="Scarpelli C."/>
            <person name="Gaillardin C."/>
            <person name="Weissenbach J."/>
            <person name="Wincker P."/>
            <person name="Souciet J.L."/>
        </authorList>
    </citation>
    <scope>NUCLEOTIDE SEQUENCE [LARGE SCALE GENOMIC DNA]</scope>
    <source>
        <strain evidence="2">ATCC 8585 / CBS 2359 / DSM 70799 / NBRC 1267 / NRRL Y-1140 / WM37</strain>
    </source>
</reference>
<dbReference type="InParanoid" id="Q6CXH4"/>
<dbReference type="GeneID" id="2896411"/>
<dbReference type="KEGG" id="kla:KLLA0_A08206g"/>
<sequence length="230" mass="27020">MYIYIYRYRYIARTYPCPLPCCTCPTADQQHQTPTMEPLPPYTPSLQISFLLQTQFEHSHRWTPHCVEINSTQLLIRPLIHSHDEKLINKWYSKLDELEYKQYKATSNHQLCHDQLVQSTQVPNQRDHIVLCTAKGLYLEKDKSLNLIQWNRDPIKKYSLQDCRIGLNTDMSRCLRIRCEREQFLLRVPDDASVTSLFAKIACAAELAVPMDSKSHDPLPLKLMPWEDVM</sequence>
<dbReference type="EMBL" id="CR382121">
    <property type="protein sequence ID" value="CAH02953.1"/>
    <property type="molecule type" value="Genomic_DNA"/>
</dbReference>
<dbReference type="PANTHER" id="PTHR37283:SF1">
    <property type="entry name" value="PH DOMAIN-CONTAINING PROTEIN YHR131C"/>
    <property type="match status" value="1"/>
</dbReference>
<dbReference type="AlphaFoldDB" id="Q6CXH4"/>
<dbReference type="PaxDb" id="284590-Q6CXH4"/>